<proteinExistence type="predicted"/>
<feature type="region of interest" description="Disordered" evidence="4">
    <location>
        <begin position="1"/>
        <end position="31"/>
    </location>
</feature>
<feature type="domain" description="HTH myb-type" evidence="5">
    <location>
        <begin position="42"/>
        <end position="102"/>
    </location>
</feature>
<feature type="region of interest" description="Disordered" evidence="4">
    <location>
        <begin position="359"/>
        <end position="378"/>
    </location>
</feature>
<dbReference type="Pfam" id="PF00249">
    <property type="entry name" value="Myb_DNA-binding"/>
    <property type="match status" value="1"/>
</dbReference>
<dbReference type="GO" id="GO:0003677">
    <property type="term" value="F:DNA binding"/>
    <property type="evidence" value="ECO:0007669"/>
    <property type="project" value="InterPro"/>
</dbReference>
<dbReference type="PROSITE" id="PS51294">
    <property type="entry name" value="HTH_MYB"/>
    <property type="match status" value="1"/>
</dbReference>
<evidence type="ECO:0000256" key="3">
    <source>
        <dbReference type="ARBA" id="ARBA00023242"/>
    </source>
</evidence>
<feature type="compositionally biased region" description="Acidic residues" evidence="4">
    <location>
        <begin position="295"/>
        <end position="305"/>
    </location>
</feature>
<dbReference type="Gene3D" id="1.10.10.60">
    <property type="entry name" value="Homeodomain-like"/>
    <property type="match status" value="1"/>
</dbReference>
<keyword evidence="1" id="KW-0805">Transcription regulation</keyword>
<evidence type="ECO:0000256" key="4">
    <source>
        <dbReference type="SAM" id="MobiDB-lite"/>
    </source>
</evidence>
<dbReference type="PANTHER" id="PTHR31314">
    <property type="entry name" value="MYB FAMILY TRANSCRIPTION FACTOR PHL7-LIKE"/>
    <property type="match status" value="1"/>
</dbReference>
<evidence type="ECO:0000313" key="7">
    <source>
        <dbReference type="Proteomes" id="UP000886520"/>
    </source>
</evidence>
<protein>
    <recommendedName>
        <fullName evidence="5">HTH myb-type domain-containing protein</fullName>
    </recommendedName>
</protein>
<dbReference type="InterPro" id="IPR001005">
    <property type="entry name" value="SANT/Myb"/>
</dbReference>
<dbReference type="InterPro" id="IPR009057">
    <property type="entry name" value="Homeodomain-like_sf"/>
</dbReference>
<evidence type="ECO:0000256" key="1">
    <source>
        <dbReference type="ARBA" id="ARBA00023015"/>
    </source>
</evidence>
<feature type="region of interest" description="Disordered" evidence="4">
    <location>
        <begin position="287"/>
        <end position="351"/>
    </location>
</feature>
<dbReference type="InterPro" id="IPR046955">
    <property type="entry name" value="PHR1-like"/>
</dbReference>
<dbReference type="InterPro" id="IPR017930">
    <property type="entry name" value="Myb_dom"/>
</dbReference>
<reference evidence="6" key="1">
    <citation type="submission" date="2021-01" db="EMBL/GenBank/DDBJ databases">
        <title>Adiantum capillus-veneris genome.</title>
        <authorList>
            <person name="Fang Y."/>
            <person name="Liao Q."/>
        </authorList>
    </citation>
    <scope>NUCLEOTIDE SEQUENCE</scope>
    <source>
        <strain evidence="6">H3</strain>
        <tissue evidence="6">Leaf</tissue>
    </source>
</reference>
<keyword evidence="2" id="KW-0804">Transcription</keyword>
<feature type="compositionally biased region" description="Basic residues" evidence="4">
    <location>
        <begin position="260"/>
        <end position="271"/>
    </location>
</feature>
<feature type="compositionally biased region" description="Polar residues" evidence="4">
    <location>
        <begin position="1"/>
        <end position="12"/>
    </location>
</feature>
<evidence type="ECO:0000313" key="6">
    <source>
        <dbReference type="EMBL" id="KAI5069573.1"/>
    </source>
</evidence>
<dbReference type="FunFam" id="1.10.10.60:FF:000002">
    <property type="entry name" value="Myb family transcription factor"/>
    <property type="match status" value="1"/>
</dbReference>
<feature type="region of interest" description="Disordered" evidence="4">
    <location>
        <begin position="227"/>
        <end position="275"/>
    </location>
</feature>
<dbReference type="OrthoDB" id="551907at2759"/>
<dbReference type="EMBL" id="JABFUD020000015">
    <property type="protein sequence ID" value="KAI5069573.1"/>
    <property type="molecule type" value="Genomic_DNA"/>
</dbReference>
<dbReference type="SUPFAM" id="SSF46689">
    <property type="entry name" value="Homeodomain-like"/>
    <property type="match status" value="1"/>
</dbReference>
<dbReference type="InterPro" id="IPR006447">
    <property type="entry name" value="Myb_dom_plants"/>
</dbReference>
<comment type="caution">
    <text evidence="6">The sequence shown here is derived from an EMBL/GenBank/DDBJ whole genome shotgun (WGS) entry which is preliminary data.</text>
</comment>
<name>A0A9D4ULM9_ADICA</name>
<dbReference type="PANTHER" id="PTHR31314:SF164">
    <property type="entry name" value="HTH MYB-TYPE DOMAIN-CONTAINING PROTEIN"/>
    <property type="match status" value="1"/>
</dbReference>
<accession>A0A9D4ULM9</accession>
<feature type="region of interest" description="Disordered" evidence="4">
    <location>
        <begin position="104"/>
        <end position="128"/>
    </location>
</feature>
<keyword evidence="7" id="KW-1185">Reference proteome</keyword>
<dbReference type="Proteomes" id="UP000886520">
    <property type="component" value="Chromosome 15"/>
</dbReference>
<evidence type="ECO:0000256" key="2">
    <source>
        <dbReference type="ARBA" id="ARBA00023163"/>
    </source>
</evidence>
<keyword evidence="3" id="KW-0539">Nucleus</keyword>
<dbReference type="GO" id="GO:0003700">
    <property type="term" value="F:DNA-binding transcription factor activity"/>
    <property type="evidence" value="ECO:0007669"/>
    <property type="project" value="InterPro"/>
</dbReference>
<dbReference type="AlphaFoldDB" id="A0A9D4ULM9"/>
<organism evidence="6 7">
    <name type="scientific">Adiantum capillus-veneris</name>
    <name type="common">Maidenhair fern</name>
    <dbReference type="NCBI Taxonomy" id="13818"/>
    <lineage>
        <taxon>Eukaryota</taxon>
        <taxon>Viridiplantae</taxon>
        <taxon>Streptophyta</taxon>
        <taxon>Embryophyta</taxon>
        <taxon>Tracheophyta</taxon>
        <taxon>Polypodiopsida</taxon>
        <taxon>Polypodiidae</taxon>
        <taxon>Polypodiales</taxon>
        <taxon>Pteridineae</taxon>
        <taxon>Pteridaceae</taxon>
        <taxon>Vittarioideae</taxon>
        <taxon>Adiantum</taxon>
    </lineage>
</organism>
<feature type="compositionally biased region" description="Polar residues" evidence="4">
    <location>
        <begin position="362"/>
        <end position="374"/>
    </location>
</feature>
<evidence type="ECO:0000259" key="5">
    <source>
        <dbReference type="PROSITE" id="PS51294"/>
    </source>
</evidence>
<gene>
    <name evidence="6" type="ORF">GOP47_0015874</name>
</gene>
<sequence>MEGSASDQANTLETEENSSIDMQQREGGCSTNINMAARPYVRSKLARLRWTPDLHHLFVHVVERLGGQKKATPKLVLQLMNVEGLTISHVKSHLQMYRSVKCDESGNEDEGEVAGHDGMRQGGMHQQAADTSSFMSMPPFCFPYCEYERTAAAAHQMLNCSFSGPRPGVASAAGAPPLLRSNNFAPASQTMPCGYPVAAAPAAVSGYWQQLLSCPYHLYPQYEMNPRSCSSDAVPPVQKSRRGGQSNNSTSKRDHPVDYHHHKQAGHHHPPYCHVDHAHKFSTAQSSISATAAADEADDDDDVDDNNASSSDCVLQADVDDDDEDHEQSSHHNLHAPFKSSKKKQSREGELHRQYIGGDSAETANTHPPLSAATSLHPLHAPSPPLYWTVPSCKQFSSSQDMNVDEDVEVVRTLPLFEEGRGDVDCTLRLFVQKPEEQLNNNMTQASASMQCGFSASKQPRHHLHQEAPSYKSASASQYQYMNSPNVDLSLDLNISMASSDSSRSNILQRQTNKRLFNAGPFLQ</sequence>
<dbReference type="NCBIfam" id="TIGR01557">
    <property type="entry name" value="myb_SHAQKYF"/>
    <property type="match status" value="1"/>
</dbReference>